<name>A0A1J1I8C2_9DIPT</name>
<dbReference type="EMBL" id="CVRI01000044">
    <property type="protein sequence ID" value="CRK96467.1"/>
    <property type="molecule type" value="Genomic_DNA"/>
</dbReference>
<gene>
    <name evidence="2" type="ORF">CLUMA_CG009966</name>
</gene>
<feature type="coiled-coil region" evidence="1">
    <location>
        <begin position="197"/>
        <end position="244"/>
    </location>
</feature>
<evidence type="ECO:0000313" key="3">
    <source>
        <dbReference type="Proteomes" id="UP000183832"/>
    </source>
</evidence>
<keyword evidence="3" id="KW-1185">Reference proteome</keyword>
<protein>
    <submittedName>
        <fullName evidence="2">CLUMA_CG009966, isoform A</fullName>
    </submittedName>
</protein>
<accession>A0A1J1I8C2</accession>
<dbReference type="InterPro" id="IPR032675">
    <property type="entry name" value="LRR_dom_sf"/>
</dbReference>
<dbReference type="Proteomes" id="UP000183832">
    <property type="component" value="Unassembled WGS sequence"/>
</dbReference>
<dbReference type="SUPFAM" id="SSF52047">
    <property type="entry name" value="RNI-like"/>
    <property type="match status" value="1"/>
</dbReference>
<dbReference type="AlphaFoldDB" id="A0A1J1I8C2"/>
<keyword evidence="1" id="KW-0175">Coiled coil</keyword>
<reference evidence="2 3" key="1">
    <citation type="submission" date="2015-04" db="EMBL/GenBank/DDBJ databases">
        <authorList>
            <person name="Syromyatnikov M.Y."/>
            <person name="Popov V.N."/>
        </authorList>
    </citation>
    <scope>NUCLEOTIDE SEQUENCE [LARGE SCALE GENOMIC DNA]</scope>
</reference>
<organism evidence="2 3">
    <name type="scientific">Clunio marinus</name>
    <dbReference type="NCBI Taxonomy" id="568069"/>
    <lineage>
        <taxon>Eukaryota</taxon>
        <taxon>Metazoa</taxon>
        <taxon>Ecdysozoa</taxon>
        <taxon>Arthropoda</taxon>
        <taxon>Hexapoda</taxon>
        <taxon>Insecta</taxon>
        <taxon>Pterygota</taxon>
        <taxon>Neoptera</taxon>
        <taxon>Endopterygota</taxon>
        <taxon>Diptera</taxon>
        <taxon>Nematocera</taxon>
        <taxon>Chironomoidea</taxon>
        <taxon>Chironomidae</taxon>
        <taxon>Clunio</taxon>
    </lineage>
</organism>
<proteinExistence type="predicted"/>
<dbReference type="OrthoDB" id="10616250at2759"/>
<sequence length="548" mass="63796">MYKARIKMQDDDGNWLVPNEVLLHVLKFVDNRKNVALTCKKLYSVTCTIDRNTFPLRITTEKLSGENFNSILNSERQFDEFTIDTCKVLTLEQYWNLKAISFKYGENIKRFIWESCKLSKVEILSLLQFLPNLESFSAIHWNLKLEVYEESFSKLELRNLTELKIEKCDQATIDFFTEFLDKNTLKILDIQGDPTSILNAQQSIKNLTLNVDSLNSQCLRNIKLSNLTIKMRRYKDDLERSTIQSIIENQPDLITLDLINCGCFDEDSAAFEAVCKLKHLKAFSMNIDGLSAMTFNEHFPNLNQLKSVEIESVEHDIAPVVSIIEDFSRQDMKQLEKLKIYLTDVGVPLNRIERMGSKFKNLKDLNIRCDHPLSLDSYLINMKNLENLQIDYHYSKEFAKLCNNFDFNSLVLKNLSLHGFGFGSDDVNWNEVTLLKLTEVVPNLEKLELDAAFPYNIDFIFKLKEKLPKLDILLNWSMTQTGEHYKKFDLQTIFDLKKVAKMFSQFSIELRLKAIDMDASRVKLDLCNEYNVAMTRLGMLIVIRMTKR</sequence>
<evidence type="ECO:0000256" key="1">
    <source>
        <dbReference type="SAM" id="Coils"/>
    </source>
</evidence>
<dbReference type="Gene3D" id="3.80.10.10">
    <property type="entry name" value="Ribonuclease Inhibitor"/>
    <property type="match status" value="1"/>
</dbReference>
<evidence type="ECO:0000313" key="2">
    <source>
        <dbReference type="EMBL" id="CRK96467.1"/>
    </source>
</evidence>